<keyword evidence="5" id="KW-1003">Cell membrane</keyword>
<evidence type="ECO:0000256" key="5">
    <source>
        <dbReference type="ARBA" id="ARBA00022475"/>
    </source>
</evidence>
<dbReference type="AlphaFoldDB" id="A0A931E4E2"/>
<evidence type="ECO:0000259" key="19">
    <source>
        <dbReference type="Pfam" id="PF13807"/>
    </source>
</evidence>
<comment type="similarity">
    <text evidence="3">Belongs to the etk/wzc family.</text>
</comment>
<gene>
    <name evidence="20" type="ORF">I5907_11415</name>
</gene>
<evidence type="ECO:0000256" key="4">
    <source>
        <dbReference type="ARBA" id="ARBA00011903"/>
    </source>
</evidence>
<sequence length="814" mass="90786">MQSNNKPNDNTNAGIVGFNNGEEGFDFKYLVAKVAGNWKWFLLSAILCVGLAVLYIMYAIPTFTISARVLVNGANSGKINSGITETSMLSDLALFSQQNDVNNEIQELYSRTLVEKAVKDLQLNVSYWALAGVRFAEVYDKSPFFIDLLELRGGLEDPLAWDVRIIGDSLKFMDDYTPDQFRIRFGDTVRKKFCTYVVRKNPASPEVKDSTFPLGLRILTYPATNYTYMENLLVFLTATNTTMMDVTFDNSVPAKGEDFLNYLIKSYIDTKVRANNAIADSTIRFIDERITGVAQELSNVESRATNILTSGGITDINEETRVLTGEKSEASAALSNYNAKVQSVDMINRYLNDPTRINEPLPTSTNIDDPTYISQVQKYNSLQQQKETALQTNTVNNPVIINLDNQISVTRGILKNILSTYKESLNYTYNSLAGRNAEVQGRVSRAPIQQRQYLETSRRQEVLQQLYVYLLTVREQTAVTKSNNIEPVRIIDAPKAGVYPWWPNKIIVIIAAIFLALVIPSVAILIGELNSNKVTTPNDITAATSTPVIAEISASKNGKAIVVTKDSRTAVAEQFRTLRTSLLSKVAEISNGKPGGKVVMLTSTVSGEGKSFVTLNTAVTLALAGKKVLLADFELRKSQLGTVLNLDDSKHGIAEYLEENGSLNEAIVPSGINENLWILMSGTLESNPSEALLNDRMKVLFEDMRNKFDYIVVDTPPAAIVTDAQVIGVYADITLYVVRQKYTYKKHVDVIEDLKHNRKLKNMYVILNDVKPVPGYNQGYGLGFRFDEDHGYYTQDDAKDKRPFYKKIFPDTEA</sequence>
<evidence type="ECO:0000256" key="16">
    <source>
        <dbReference type="SAM" id="Phobius"/>
    </source>
</evidence>
<evidence type="ECO:0000256" key="15">
    <source>
        <dbReference type="ARBA" id="ARBA00051245"/>
    </source>
</evidence>
<dbReference type="RefSeq" id="WP_196990842.1">
    <property type="nucleotide sequence ID" value="NZ_JADWYR010000001.1"/>
</dbReference>
<keyword evidence="9" id="KW-0547">Nucleotide-binding</keyword>
<evidence type="ECO:0000256" key="1">
    <source>
        <dbReference type="ARBA" id="ARBA00004429"/>
    </source>
</evidence>
<evidence type="ECO:0000259" key="17">
    <source>
        <dbReference type="Pfam" id="PF02706"/>
    </source>
</evidence>
<evidence type="ECO:0000256" key="9">
    <source>
        <dbReference type="ARBA" id="ARBA00022741"/>
    </source>
</evidence>
<evidence type="ECO:0000256" key="10">
    <source>
        <dbReference type="ARBA" id="ARBA00022777"/>
    </source>
</evidence>
<dbReference type="Gene3D" id="3.40.50.300">
    <property type="entry name" value="P-loop containing nucleotide triphosphate hydrolases"/>
    <property type="match status" value="1"/>
</dbReference>
<dbReference type="Proteomes" id="UP000628448">
    <property type="component" value="Unassembled WGS sequence"/>
</dbReference>
<name>A0A931E4E2_9BACT</name>
<feature type="transmembrane region" description="Helical" evidence="16">
    <location>
        <begin position="40"/>
        <end position="60"/>
    </location>
</feature>
<comment type="catalytic activity">
    <reaction evidence="15">
        <text>L-tyrosyl-[protein] + ATP = O-phospho-L-tyrosyl-[protein] + ADP + H(+)</text>
        <dbReference type="Rhea" id="RHEA:10596"/>
        <dbReference type="Rhea" id="RHEA-COMP:10136"/>
        <dbReference type="Rhea" id="RHEA-COMP:20101"/>
        <dbReference type="ChEBI" id="CHEBI:15378"/>
        <dbReference type="ChEBI" id="CHEBI:30616"/>
        <dbReference type="ChEBI" id="CHEBI:46858"/>
        <dbReference type="ChEBI" id="CHEBI:61978"/>
        <dbReference type="ChEBI" id="CHEBI:456216"/>
        <dbReference type="EC" id="2.7.10.2"/>
    </reaction>
</comment>
<keyword evidence="13 16" id="KW-0472">Membrane</keyword>
<evidence type="ECO:0000256" key="8">
    <source>
        <dbReference type="ARBA" id="ARBA00022692"/>
    </source>
</evidence>
<proteinExistence type="inferred from homology"/>
<keyword evidence="21" id="KW-1185">Reference proteome</keyword>
<reference evidence="20" key="1">
    <citation type="submission" date="2020-11" db="EMBL/GenBank/DDBJ databases">
        <title>Bacterial whole genome sequence for Panacibacter sp. DH6.</title>
        <authorList>
            <person name="Le V."/>
            <person name="Ko S."/>
            <person name="Ahn C.-Y."/>
            <person name="Oh H.-M."/>
        </authorList>
    </citation>
    <scope>NUCLEOTIDE SEQUENCE</scope>
    <source>
        <strain evidence="20">DH6</strain>
    </source>
</reference>
<keyword evidence="12 16" id="KW-1133">Transmembrane helix</keyword>
<feature type="domain" description="Polysaccharide chain length determinant N-terminal" evidence="17">
    <location>
        <begin position="24"/>
        <end position="121"/>
    </location>
</feature>
<evidence type="ECO:0000313" key="21">
    <source>
        <dbReference type="Proteomes" id="UP000628448"/>
    </source>
</evidence>
<dbReference type="GO" id="GO:0004715">
    <property type="term" value="F:non-membrane spanning protein tyrosine kinase activity"/>
    <property type="evidence" value="ECO:0007669"/>
    <property type="project" value="UniProtKB-EC"/>
</dbReference>
<dbReference type="GO" id="GO:0005524">
    <property type="term" value="F:ATP binding"/>
    <property type="evidence" value="ECO:0007669"/>
    <property type="project" value="UniProtKB-KW"/>
</dbReference>
<keyword evidence="6" id="KW-0997">Cell inner membrane</keyword>
<dbReference type="GO" id="GO:0005886">
    <property type="term" value="C:plasma membrane"/>
    <property type="evidence" value="ECO:0007669"/>
    <property type="project" value="UniProtKB-SubCell"/>
</dbReference>
<feature type="transmembrane region" description="Helical" evidence="16">
    <location>
        <begin position="506"/>
        <end position="527"/>
    </location>
</feature>
<evidence type="ECO:0000256" key="7">
    <source>
        <dbReference type="ARBA" id="ARBA00022679"/>
    </source>
</evidence>
<keyword evidence="14" id="KW-0829">Tyrosine-protein kinase</keyword>
<dbReference type="InterPro" id="IPR050445">
    <property type="entry name" value="Bact_polysacc_biosynth/exp"/>
</dbReference>
<evidence type="ECO:0000313" key="20">
    <source>
        <dbReference type="EMBL" id="MBG9376848.1"/>
    </source>
</evidence>
<keyword evidence="11" id="KW-0067">ATP-binding</keyword>
<dbReference type="CDD" id="cd05387">
    <property type="entry name" value="BY-kinase"/>
    <property type="match status" value="1"/>
</dbReference>
<dbReference type="SUPFAM" id="SSF52540">
    <property type="entry name" value="P-loop containing nucleoside triphosphate hydrolases"/>
    <property type="match status" value="1"/>
</dbReference>
<dbReference type="Pfam" id="PF13614">
    <property type="entry name" value="AAA_31"/>
    <property type="match status" value="1"/>
</dbReference>
<protein>
    <recommendedName>
        <fullName evidence="4">non-specific protein-tyrosine kinase</fullName>
        <ecNumber evidence="4">2.7.10.2</ecNumber>
    </recommendedName>
</protein>
<organism evidence="20 21">
    <name type="scientific">Panacibacter microcysteis</name>
    <dbReference type="NCBI Taxonomy" id="2793269"/>
    <lineage>
        <taxon>Bacteria</taxon>
        <taxon>Pseudomonadati</taxon>
        <taxon>Bacteroidota</taxon>
        <taxon>Chitinophagia</taxon>
        <taxon>Chitinophagales</taxon>
        <taxon>Chitinophagaceae</taxon>
        <taxon>Panacibacter</taxon>
    </lineage>
</organism>
<evidence type="ECO:0000256" key="13">
    <source>
        <dbReference type="ARBA" id="ARBA00023136"/>
    </source>
</evidence>
<dbReference type="PANTHER" id="PTHR32309:SF13">
    <property type="entry name" value="FERRIC ENTEROBACTIN TRANSPORT PROTEIN FEPE"/>
    <property type="match status" value="1"/>
</dbReference>
<keyword evidence="8 16" id="KW-0812">Transmembrane</keyword>
<dbReference type="InterPro" id="IPR027417">
    <property type="entry name" value="P-loop_NTPase"/>
</dbReference>
<feature type="domain" description="AAA" evidence="18">
    <location>
        <begin position="597"/>
        <end position="724"/>
    </location>
</feature>
<comment type="subcellular location">
    <subcellularLocation>
        <location evidence="1">Cell inner membrane</location>
        <topology evidence="1">Multi-pass membrane protein</topology>
    </subcellularLocation>
</comment>
<dbReference type="Pfam" id="PF02706">
    <property type="entry name" value="Wzz"/>
    <property type="match status" value="1"/>
</dbReference>
<evidence type="ECO:0000256" key="12">
    <source>
        <dbReference type="ARBA" id="ARBA00022989"/>
    </source>
</evidence>
<evidence type="ECO:0000256" key="3">
    <source>
        <dbReference type="ARBA" id="ARBA00008883"/>
    </source>
</evidence>
<dbReference type="InterPro" id="IPR032807">
    <property type="entry name" value="GNVR"/>
</dbReference>
<keyword evidence="7 20" id="KW-0808">Transferase</keyword>
<evidence type="ECO:0000256" key="11">
    <source>
        <dbReference type="ARBA" id="ARBA00022840"/>
    </source>
</evidence>
<dbReference type="EC" id="2.7.10.2" evidence="4"/>
<dbReference type="NCBIfam" id="TIGR01007">
    <property type="entry name" value="eps_fam"/>
    <property type="match status" value="1"/>
</dbReference>
<dbReference type="InterPro" id="IPR025669">
    <property type="entry name" value="AAA_dom"/>
</dbReference>
<accession>A0A931E4E2</accession>
<evidence type="ECO:0000256" key="2">
    <source>
        <dbReference type="ARBA" id="ARBA00007316"/>
    </source>
</evidence>
<dbReference type="Pfam" id="PF13807">
    <property type="entry name" value="GNVR"/>
    <property type="match status" value="1"/>
</dbReference>
<evidence type="ECO:0000256" key="6">
    <source>
        <dbReference type="ARBA" id="ARBA00022519"/>
    </source>
</evidence>
<dbReference type="EMBL" id="JADWYR010000001">
    <property type="protein sequence ID" value="MBG9376848.1"/>
    <property type="molecule type" value="Genomic_DNA"/>
</dbReference>
<feature type="domain" description="Tyrosine-protein kinase G-rich" evidence="19">
    <location>
        <begin position="450"/>
        <end position="526"/>
    </location>
</feature>
<keyword evidence="10" id="KW-0418">Kinase</keyword>
<dbReference type="InterPro" id="IPR003856">
    <property type="entry name" value="LPS_length_determ_N"/>
</dbReference>
<comment type="similarity">
    <text evidence="2">Belongs to the CpsD/CapB family.</text>
</comment>
<evidence type="ECO:0000256" key="14">
    <source>
        <dbReference type="ARBA" id="ARBA00023137"/>
    </source>
</evidence>
<dbReference type="PANTHER" id="PTHR32309">
    <property type="entry name" value="TYROSINE-PROTEIN KINASE"/>
    <property type="match status" value="1"/>
</dbReference>
<dbReference type="InterPro" id="IPR005702">
    <property type="entry name" value="Wzc-like_C"/>
</dbReference>
<evidence type="ECO:0000259" key="18">
    <source>
        <dbReference type="Pfam" id="PF13614"/>
    </source>
</evidence>
<comment type="caution">
    <text evidence="20">The sequence shown here is derived from an EMBL/GenBank/DDBJ whole genome shotgun (WGS) entry which is preliminary data.</text>
</comment>